<sequence>MDASLLPRHLKAELIEALRSARVVNIIGPRQVGKTTLVRDLLDVGKFVTLDEENVLAAMEADPVGQIDALVSEAGETPLIIDEAQRSKRLALAIKKIVDERRRMGQFILTGSSNVFTSAHVADSLAGRVQTLTMLPMSVAEISQKGPARILDWANRAERPTLADLPMPDKVSRSTYVDIMLAGGYPEIRSLEDRRRRRRYRDYVDTIVERDVADILEIRRSDAMRRLIDQLAARIANELNVQDLSGKIGIQRKTMDTYLDVLTKLALLVRLPAWTSGEVGRDIRHPKIHIVDTGIVAALRNLTSASFAIDANPTGLGAILEAFVHNELQKSLPYQKSDWRLYHWRHQRGPEIDIVAEADRTLVGFEMKAGATVDSNDFRHLKWFRDEGPGKTWNVVGIVIYLGDRPLSFGPKLFALPLSAFWAFSQMTD</sequence>
<accession>A0A368YDD6</accession>
<dbReference type="InterPro" id="IPR041682">
    <property type="entry name" value="AAA_14"/>
</dbReference>
<feature type="domain" description="AAA" evidence="1">
    <location>
        <begin position="22"/>
        <end position="142"/>
    </location>
</feature>
<dbReference type="PANTHER" id="PTHR43566">
    <property type="entry name" value="CONSERVED PROTEIN"/>
    <property type="match status" value="1"/>
</dbReference>
<name>A0A368YDD6_9HYPH</name>
<dbReference type="Pfam" id="PF13635">
    <property type="entry name" value="DUF4143"/>
    <property type="match status" value="1"/>
</dbReference>
<evidence type="ECO:0008006" key="5">
    <source>
        <dbReference type="Google" id="ProtNLM"/>
    </source>
</evidence>
<gene>
    <name evidence="3" type="ORF">C7476_1272</name>
</gene>
<dbReference type="EMBL" id="QPJM01000027">
    <property type="protein sequence ID" value="RCW78250.1"/>
    <property type="molecule type" value="Genomic_DNA"/>
</dbReference>
<dbReference type="PANTHER" id="PTHR43566:SF2">
    <property type="entry name" value="DUF4143 DOMAIN-CONTAINING PROTEIN"/>
    <property type="match status" value="1"/>
</dbReference>
<comment type="caution">
    <text evidence="3">The sequence shown here is derived from an EMBL/GenBank/DDBJ whole genome shotgun (WGS) entry which is preliminary data.</text>
</comment>
<dbReference type="InterPro" id="IPR025420">
    <property type="entry name" value="DUF4143"/>
</dbReference>
<keyword evidence="4" id="KW-1185">Reference proteome</keyword>
<reference evidence="3 4" key="1">
    <citation type="submission" date="2018-07" db="EMBL/GenBank/DDBJ databases">
        <title>Genomic Encyclopedia of Type Strains, Phase III (KMG-III): the genomes of soil and plant-associated and newly described type strains.</title>
        <authorList>
            <person name="Whitman W."/>
        </authorList>
    </citation>
    <scope>NUCLEOTIDE SEQUENCE [LARGE SCALE GENOMIC DNA]</scope>
    <source>
        <strain evidence="3 4">31-25a</strain>
    </source>
</reference>
<dbReference type="AlphaFoldDB" id="A0A368YDD6"/>
<feature type="domain" description="DUF4143" evidence="2">
    <location>
        <begin position="209"/>
        <end position="370"/>
    </location>
</feature>
<dbReference type="SUPFAM" id="SSF52540">
    <property type="entry name" value="P-loop containing nucleoside triphosphate hydrolases"/>
    <property type="match status" value="1"/>
</dbReference>
<dbReference type="OrthoDB" id="9771844at2"/>
<evidence type="ECO:0000313" key="3">
    <source>
        <dbReference type="EMBL" id="RCW78250.1"/>
    </source>
</evidence>
<evidence type="ECO:0000313" key="4">
    <source>
        <dbReference type="Proteomes" id="UP000253324"/>
    </source>
</evidence>
<evidence type="ECO:0000259" key="1">
    <source>
        <dbReference type="Pfam" id="PF13173"/>
    </source>
</evidence>
<proteinExistence type="predicted"/>
<dbReference type="Proteomes" id="UP000253324">
    <property type="component" value="Unassembled WGS sequence"/>
</dbReference>
<evidence type="ECO:0000259" key="2">
    <source>
        <dbReference type="Pfam" id="PF13635"/>
    </source>
</evidence>
<organism evidence="3 4">
    <name type="scientific">Phyllobacterium bourgognense</name>
    <dbReference type="NCBI Taxonomy" id="314236"/>
    <lineage>
        <taxon>Bacteria</taxon>
        <taxon>Pseudomonadati</taxon>
        <taxon>Pseudomonadota</taxon>
        <taxon>Alphaproteobacteria</taxon>
        <taxon>Hyphomicrobiales</taxon>
        <taxon>Phyllobacteriaceae</taxon>
        <taxon>Phyllobacterium</taxon>
    </lineage>
</organism>
<dbReference type="InterPro" id="IPR027417">
    <property type="entry name" value="P-loop_NTPase"/>
</dbReference>
<dbReference type="Pfam" id="PF13173">
    <property type="entry name" value="AAA_14"/>
    <property type="match status" value="1"/>
</dbReference>
<protein>
    <recommendedName>
        <fullName evidence="5">AAA+ ATPase domain-containing protein</fullName>
    </recommendedName>
</protein>